<proteinExistence type="predicted"/>
<sequence>MLTFPCPAEEEEDVLAFNLQHLATLATAWSLVEAASLDSSPAPAQPPTAVPCSSPRLTPRMQILQRKDTWTPKTKPVSGGPTAHVTQCVAWLGTPSARAAHRAPAWALARLTGPCAPAPQVCPLKAAIDRLDTQEVGMRVQLAELQRRYKEKQRELARLQRRHDHEYAQPGGDGGPGRVAAPQPPGALGPVGETPHRQWDRRSEAFGQQQDQVAGAGVGGRASQQRLAQQEVNLRVAGSGSPGQVWDAPFPAPSSPLRAVPLAGSCQGAGRDESSRSPARRGPGRPRKRKHSSSLPTPRLTGPLPRSDSKKVKAAGGAPSHLLRRPGPAPPRSSRVTSGQSPAPSRLCFAQPAAPSTTLA</sequence>
<evidence type="ECO:0000313" key="3">
    <source>
        <dbReference type="Proteomes" id="UP001266305"/>
    </source>
</evidence>
<dbReference type="Proteomes" id="UP001266305">
    <property type="component" value="Unassembled WGS sequence"/>
</dbReference>
<dbReference type="PANTHER" id="PTHR12505">
    <property type="entry name" value="PHD FINGER TRANSCRIPTION FACTOR"/>
    <property type="match status" value="1"/>
</dbReference>
<name>A0ABQ9VT81_SAGOE</name>
<dbReference type="InterPro" id="IPR052429">
    <property type="entry name" value="BAH_domain_protein"/>
</dbReference>
<keyword evidence="3" id="KW-1185">Reference proteome</keyword>
<dbReference type="PANTHER" id="PTHR12505:SF22">
    <property type="entry name" value="BAH AND COILED-COIL DOMAIN-CONTAINING PROTEIN 1"/>
    <property type="match status" value="1"/>
</dbReference>
<feature type="region of interest" description="Disordered" evidence="1">
    <location>
        <begin position="238"/>
        <end position="360"/>
    </location>
</feature>
<evidence type="ECO:0000256" key="1">
    <source>
        <dbReference type="SAM" id="MobiDB-lite"/>
    </source>
</evidence>
<evidence type="ECO:0000313" key="2">
    <source>
        <dbReference type="EMBL" id="KAK2112335.1"/>
    </source>
</evidence>
<gene>
    <name evidence="2" type="ORF">P7K49_012082</name>
</gene>
<dbReference type="EMBL" id="JASSZA010000005">
    <property type="protein sequence ID" value="KAK2112335.1"/>
    <property type="molecule type" value="Genomic_DNA"/>
</dbReference>
<protein>
    <submittedName>
        <fullName evidence="2">Uncharacterized protein</fullName>
    </submittedName>
</protein>
<accession>A0ABQ9VT81</accession>
<feature type="region of interest" description="Disordered" evidence="1">
    <location>
        <begin position="160"/>
        <end position="226"/>
    </location>
</feature>
<organism evidence="2 3">
    <name type="scientific">Saguinus oedipus</name>
    <name type="common">Cotton-top tamarin</name>
    <name type="synonym">Oedipomidas oedipus</name>
    <dbReference type="NCBI Taxonomy" id="9490"/>
    <lineage>
        <taxon>Eukaryota</taxon>
        <taxon>Metazoa</taxon>
        <taxon>Chordata</taxon>
        <taxon>Craniata</taxon>
        <taxon>Vertebrata</taxon>
        <taxon>Euteleostomi</taxon>
        <taxon>Mammalia</taxon>
        <taxon>Eutheria</taxon>
        <taxon>Euarchontoglires</taxon>
        <taxon>Primates</taxon>
        <taxon>Haplorrhini</taxon>
        <taxon>Platyrrhini</taxon>
        <taxon>Cebidae</taxon>
        <taxon>Callitrichinae</taxon>
        <taxon>Saguinus</taxon>
    </lineage>
</organism>
<comment type="caution">
    <text evidence="2">The sequence shown here is derived from an EMBL/GenBank/DDBJ whole genome shotgun (WGS) entry which is preliminary data.</text>
</comment>
<reference evidence="2 3" key="1">
    <citation type="submission" date="2023-05" db="EMBL/GenBank/DDBJ databases">
        <title>B98-5 Cell Line De Novo Hybrid Assembly: An Optical Mapping Approach.</title>
        <authorList>
            <person name="Kananen K."/>
            <person name="Auerbach J.A."/>
            <person name="Kautto E."/>
            <person name="Blachly J.S."/>
        </authorList>
    </citation>
    <scope>NUCLEOTIDE SEQUENCE [LARGE SCALE GENOMIC DNA]</scope>
    <source>
        <strain evidence="2">B95-8</strain>
        <tissue evidence="2">Cell line</tissue>
    </source>
</reference>
<feature type="compositionally biased region" description="Basic residues" evidence="1">
    <location>
        <begin position="278"/>
        <end position="292"/>
    </location>
</feature>
<feature type="compositionally biased region" description="Low complexity" evidence="1">
    <location>
        <begin position="293"/>
        <end position="306"/>
    </location>
</feature>
<feature type="compositionally biased region" description="Low complexity" evidence="1">
    <location>
        <begin position="207"/>
        <end position="226"/>
    </location>
</feature>
<feature type="compositionally biased region" description="Basic and acidic residues" evidence="1">
    <location>
        <begin position="194"/>
        <end position="204"/>
    </location>
</feature>